<evidence type="ECO:0000313" key="2">
    <source>
        <dbReference type="EMBL" id="RPA87771.1"/>
    </source>
</evidence>
<feature type="region of interest" description="Disordered" evidence="1">
    <location>
        <begin position="1"/>
        <end position="23"/>
    </location>
</feature>
<dbReference type="EMBL" id="ML119646">
    <property type="protein sequence ID" value="RPA87771.1"/>
    <property type="molecule type" value="Genomic_DNA"/>
</dbReference>
<dbReference type="Proteomes" id="UP000275078">
    <property type="component" value="Unassembled WGS sequence"/>
</dbReference>
<name>A0A3N4IU36_ASCIM</name>
<proteinExistence type="predicted"/>
<gene>
    <name evidence="2" type="ORF">BJ508DRAFT_320764</name>
</gene>
<feature type="region of interest" description="Disordered" evidence="1">
    <location>
        <begin position="91"/>
        <end position="116"/>
    </location>
</feature>
<dbReference type="AlphaFoldDB" id="A0A3N4IU36"/>
<organism evidence="2 3">
    <name type="scientific">Ascobolus immersus RN42</name>
    <dbReference type="NCBI Taxonomy" id="1160509"/>
    <lineage>
        <taxon>Eukaryota</taxon>
        <taxon>Fungi</taxon>
        <taxon>Dikarya</taxon>
        <taxon>Ascomycota</taxon>
        <taxon>Pezizomycotina</taxon>
        <taxon>Pezizomycetes</taxon>
        <taxon>Pezizales</taxon>
        <taxon>Ascobolaceae</taxon>
        <taxon>Ascobolus</taxon>
    </lineage>
</organism>
<sequence length="153" mass="16400">MSSNATAEGHSDGGSSRPRRPGLNIANVAQDLFTGIPQELWTDYPSTTRGPPNINRLAGFIEPIESNATPSGTLDIAALYNRIKAQVLSAGNSNLSNRQPTKTPSTNLPRTPINGKLRGGLDSTYNIKSGNVKRLGIQSKRIQMGEEEGTEKI</sequence>
<feature type="compositionally biased region" description="Polar residues" evidence="1">
    <location>
        <begin position="91"/>
        <end position="109"/>
    </location>
</feature>
<reference evidence="2 3" key="1">
    <citation type="journal article" date="2018" name="Nat. Ecol. Evol.">
        <title>Pezizomycetes genomes reveal the molecular basis of ectomycorrhizal truffle lifestyle.</title>
        <authorList>
            <person name="Murat C."/>
            <person name="Payen T."/>
            <person name="Noel B."/>
            <person name="Kuo A."/>
            <person name="Morin E."/>
            <person name="Chen J."/>
            <person name="Kohler A."/>
            <person name="Krizsan K."/>
            <person name="Balestrini R."/>
            <person name="Da Silva C."/>
            <person name="Montanini B."/>
            <person name="Hainaut M."/>
            <person name="Levati E."/>
            <person name="Barry K.W."/>
            <person name="Belfiori B."/>
            <person name="Cichocki N."/>
            <person name="Clum A."/>
            <person name="Dockter R.B."/>
            <person name="Fauchery L."/>
            <person name="Guy J."/>
            <person name="Iotti M."/>
            <person name="Le Tacon F."/>
            <person name="Lindquist E.A."/>
            <person name="Lipzen A."/>
            <person name="Malagnac F."/>
            <person name="Mello A."/>
            <person name="Molinier V."/>
            <person name="Miyauchi S."/>
            <person name="Poulain J."/>
            <person name="Riccioni C."/>
            <person name="Rubini A."/>
            <person name="Sitrit Y."/>
            <person name="Splivallo R."/>
            <person name="Traeger S."/>
            <person name="Wang M."/>
            <person name="Zifcakova L."/>
            <person name="Wipf D."/>
            <person name="Zambonelli A."/>
            <person name="Paolocci F."/>
            <person name="Nowrousian M."/>
            <person name="Ottonello S."/>
            <person name="Baldrian P."/>
            <person name="Spatafora J.W."/>
            <person name="Henrissat B."/>
            <person name="Nagy L.G."/>
            <person name="Aury J.M."/>
            <person name="Wincker P."/>
            <person name="Grigoriev I.V."/>
            <person name="Bonfante P."/>
            <person name="Martin F.M."/>
        </authorList>
    </citation>
    <scope>NUCLEOTIDE SEQUENCE [LARGE SCALE GENOMIC DNA]</scope>
    <source>
        <strain evidence="2 3">RN42</strain>
    </source>
</reference>
<evidence type="ECO:0000313" key="3">
    <source>
        <dbReference type="Proteomes" id="UP000275078"/>
    </source>
</evidence>
<keyword evidence="3" id="KW-1185">Reference proteome</keyword>
<protein>
    <submittedName>
        <fullName evidence="2">Uncharacterized protein</fullName>
    </submittedName>
</protein>
<evidence type="ECO:0000256" key="1">
    <source>
        <dbReference type="SAM" id="MobiDB-lite"/>
    </source>
</evidence>
<accession>A0A3N4IU36</accession>